<dbReference type="Pfam" id="PF13730">
    <property type="entry name" value="HTH_36"/>
    <property type="match status" value="1"/>
</dbReference>
<dbReference type="AlphaFoldDB" id="A0A0N1MPV8"/>
<name>A0A0N1MPV8_9HELI</name>
<accession>A0A0N1MPV8</accession>
<dbReference type="RefSeq" id="WP_054198743.1">
    <property type="nucleotide sequence ID" value="NZ_JNOC01000111.1"/>
</dbReference>
<dbReference type="Proteomes" id="UP000037997">
    <property type="component" value="Unassembled WGS sequence"/>
</dbReference>
<organism evidence="1 2">
    <name type="scientific">Helicobacter pullorum</name>
    <dbReference type="NCBI Taxonomy" id="35818"/>
    <lineage>
        <taxon>Bacteria</taxon>
        <taxon>Pseudomonadati</taxon>
        <taxon>Campylobacterota</taxon>
        <taxon>Epsilonproteobacteria</taxon>
        <taxon>Campylobacterales</taxon>
        <taxon>Helicobacteraceae</taxon>
        <taxon>Helicobacter</taxon>
    </lineage>
</organism>
<evidence type="ECO:0000313" key="1">
    <source>
        <dbReference type="EMBL" id="KPH54672.1"/>
    </source>
</evidence>
<protein>
    <submittedName>
        <fullName evidence="1">Uncharacterized protein</fullName>
    </submittedName>
</protein>
<dbReference type="EMBL" id="JNOC01000111">
    <property type="protein sequence ID" value="KPH54672.1"/>
    <property type="molecule type" value="Genomic_DNA"/>
</dbReference>
<proteinExistence type="predicted"/>
<dbReference type="SUPFAM" id="SSF46785">
    <property type="entry name" value="Winged helix' DNA-binding domain"/>
    <property type="match status" value="1"/>
</dbReference>
<dbReference type="InterPro" id="IPR036390">
    <property type="entry name" value="WH_DNA-bd_sf"/>
</dbReference>
<dbReference type="PATRIC" id="fig|35818.11.peg.121"/>
<gene>
    <name evidence="1" type="ORF">HPU229334_00615</name>
</gene>
<dbReference type="InterPro" id="IPR036388">
    <property type="entry name" value="WH-like_DNA-bd_sf"/>
</dbReference>
<evidence type="ECO:0000313" key="2">
    <source>
        <dbReference type="Proteomes" id="UP000037997"/>
    </source>
</evidence>
<comment type="caution">
    <text evidence="1">The sequence shown here is derived from an EMBL/GenBank/DDBJ whole genome shotgun (WGS) entry which is preliminary data.</text>
</comment>
<dbReference type="Gene3D" id="1.10.10.10">
    <property type="entry name" value="Winged helix-like DNA-binding domain superfamily/Winged helix DNA-binding domain"/>
    <property type="match status" value="1"/>
</dbReference>
<reference evidence="1 2" key="1">
    <citation type="submission" date="2014-06" db="EMBL/GenBank/DDBJ databases">
        <title>Helicobacter pullorum isolates in fresh chicken meat - phenotypic and genotypic features.</title>
        <authorList>
            <person name="Borges V."/>
            <person name="Santos A."/>
            <person name="Correia C.B."/>
            <person name="Saraiva M."/>
            <person name="Menard A."/>
            <person name="Vieira L."/>
            <person name="Sampaio D.A."/>
            <person name="Gomes J.P."/>
            <person name="Oleastro M."/>
        </authorList>
    </citation>
    <scope>NUCLEOTIDE SEQUENCE [LARGE SCALE GENOMIC DNA]</scope>
    <source>
        <strain evidence="1 2">229334/12</strain>
    </source>
</reference>
<sequence length="274" mass="32599">MITLNKEAPQSKFTLIKNAFHTDYDLSDGAFRLLFHLMSLPNDWEINWEQIAKTLKISLATLKRRKKELIDKNILQRQREVVQNKLTNHQQYFINNQAEVEEVEKVEDISKAKTNEVLIHSKNEKLKNEKLKNDRVKNETPYNNNTNIESTNTKKYYLGEYFDIKKLFALNIPSLKEQKDFKYQKKLENLEEYFNDEEIPLVSEWVAHKRRFKVSQKRILDELLRAKKAGNLIQSINYSLNNGYRGLFPPKESFKTNAQNARISRERIMEIWES</sequence>